<dbReference type="InterPro" id="IPR006148">
    <property type="entry name" value="Glc/Gal-6P_isomerase"/>
</dbReference>
<dbReference type="Proteomes" id="UP000621500">
    <property type="component" value="Unassembled WGS sequence"/>
</dbReference>
<proteinExistence type="predicted"/>
<dbReference type="SUPFAM" id="SSF100950">
    <property type="entry name" value="NagB/RpiA/CoA transferase-like"/>
    <property type="match status" value="1"/>
</dbReference>
<dbReference type="InterPro" id="IPR004547">
    <property type="entry name" value="Glucosamine6P_isomerase"/>
</dbReference>
<name>A0ABQ4ERK2_9ACTN</name>
<evidence type="ECO:0000313" key="3">
    <source>
        <dbReference type="EMBL" id="GIG97249.1"/>
    </source>
</evidence>
<evidence type="ECO:0000259" key="2">
    <source>
        <dbReference type="Pfam" id="PF01182"/>
    </source>
</evidence>
<dbReference type="Pfam" id="PF01182">
    <property type="entry name" value="Glucosamine_iso"/>
    <property type="match status" value="1"/>
</dbReference>
<dbReference type="PANTHER" id="PTHR11280:SF6">
    <property type="entry name" value="GLUCOSAMINE-6-PHOSPHATE ISOMERASE NAGB"/>
    <property type="match status" value="1"/>
</dbReference>
<keyword evidence="4" id="KW-1185">Reference proteome</keyword>
<reference evidence="3 4" key="1">
    <citation type="submission" date="2021-01" db="EMBL/GenBank/DDBJ databases">
        <title>Whole genome shotgun sequence of Plantactinospora mayteni NBRC 109088.</title>
        <authorList>
            <person name="Komaki H."/>
            <person name="Tamura T."/>
        </authorList>
    </citation>
    <scope>NUCLEOTIDE SEQUENCE [LARGE SCALE GENOMIC DNA]</scope>
    <source>
        <strain evidence="3 4">NBRC 109088</strain>
    </source>
</reference>
<dbReference type="PANTHER" id="PTHR11280">
    <property type="entry name" value="GLUCOSAMINE-6-PHOSPHATE ISOMERASE"/>
    <property type="match status" value="1"/>
</dbReference>
<dbReference type="EMBL" id="BONX01000024">
    <property type="protein sequence ID" value="GIG97249.1"/>
    <property type="molecule type" value="Genomic_DNA"/>
</dbReference>
<sequence length="261" mass="27776">MIDPYQPHGTRFSAERVSIHASRHDAGAAAAADAAAAIRSAIEQRGEARVILAAAPSQEPLLDHLVREAGVPWERVHLFHMDEYVGLPSGAPQAFAGWLTRRLAALPILRFEALRPDPDPAAELRRYAELLAAGPIDLACLGVGVNGHLAFNEPGECRLDDPATLRLTDLHLASRQQQVDERLFATLADVPRQAITVTVPGLLNSTRAVLCAFGNAKAAGVRRMLTGPVDESCPASAIRTHPDAQVHLDAAAAALLSETVG</sequence>
<dbReference type="RefSeq" id="WP_203858768.1">
    <property type="nucleotide sequence ID" value="NZ_BAAAZQ010000036.1"/>
</dbReference>
<evidence type="ECO:0000256" key="1">
    <source>
        <dbReference type="ARBA" id="ARBA00023277"/>
    </source>
</evidence>
<keyword evidence="1" id="KW-0119">Carbohydrate metabolism</keyword>
<evidence type="ECO:0000313" key="4">
    <source>
        <dbReference type="Proteomes" id="UP000621500"/>
    </source>
</evidence>
<comment type="caution">
    <text evidence="3">The sequence shown here is derived from an EMBL/GenBank/DDBJ whole genome shotgun (WGS) entry which is preliminary data.</text>
</comment>
<accession>A0ABQ4ERK2</accession>
<organism evidence="3 4">
    <name type="scientific">Plantactinospora mayteni</name>
    <dbReference type="NCBI Taxonomy" id="566021"/>
    <lineage>
        <taxon>Bacteria</taxon>
        <taxon>Bacillati</taxon>
        <taxon>Actinomycetota</taxon>
        <taxon>Actinomycetes</taxon>
        <taxon>Micromonosporales</taxon>
        <taxon>Micromonosporaceae</taxon>
        <taxon>Plantactinospora</taxon>
    </lineage>
</organism>
<feature type="domain" description="Glucosamine/galactosamine-6-phosphate isomerase" evidence="2">
    <location>
        <begin position="25"/>
        <end position="240"/>
    </location>
</feature>
<dbReference type="Gene3D" id="3.40.50.1360">
    <property type="match status" value="1"/>
</dbReference>
<dbReference type="InterPro" id="IPR037171">
    <property type="entry name" value="NagB/RpiA_transferase-like"/>
</dbReference>
<protein>
    <submittedName>
        <fullName evidence="3">Glucosamine-6-phosphate deaminase</fullName>
    </submittedName>
</protein>
<gene>
    <name evidence="3" type="primary">nagB</name>
    <name evidence="3" type="ORF">Pma05_38220</name>
</gene>